<feature type="region of interest" description="Disordered" evidence="1">
    <location>
        <begin position="1"/>
        <end position="36"/>
    </location>
</feature>
<accession>A0AAW0C9L7</accession>
<dbReference type="EMBL" id="JAWWNJ010000019">
    <property type="protein sequence ID" value="KAK7035698.1"/>
    <property type="molecule type" value="Genomic_DNA"/>
</dbReference>
<comment type="caution">
    <text evidence="2">The sequence shown here is derived from an EMBL/GenBank/DDBJ whole genome shotgun (WGS) entry which is preliminary data.</text>
</comment>
<keyword evidence="3" id="KW-1185">Reference proteome</keyword>
<feature type="compositionally biased region" description="Low complexity" evidence="1">
    <location>
        <begin position="124"/>
        <end position="140"/>
    </location>
</feature>
<dbReference type="Proteomes" id="UP001362999">
    <property type="component" value="Unassembled WGS sequence"/>
</dbReference>
<organism evidence="2 3">
    <name type="scientific">Favolaschia claudopus</name>
    <dbReference type="NCBI Taxonomy" id="2862362"/>
    <lineage>
        <taxon>Eukaryota</taxon>
        <taxon>Fungi</taxon>
        <taxon>Dikarya</taxon>
        <taxon>Basidiomycota</taxon>
        <taxon>Agaricomycotina</taxon>
        <taxon>Agaricomycetes</taxon>
        <taxon>Agaricomycetidae</taxon>
        <taxon>Agaricales</taxon>
        <taxon>Marasmiineae</taxon>
        <taxon>Mycenaceae</taxon>
        <taxon>Favolaschia</taxon>
    </lineage>
</organism>
<sequence>MSRSSSAASSFPSSHRNSSLPPPRDLACELTPMEHGDPMQATPSLKLEDCGAWGAFQSEFSYVYFRLLFSSSIPIRRHRPLLTQVQPPLPLVAACPLAFQTPPLTFAPPATHARRNETPPRAFPPTTRARINARDAAPPAAKRRRARSSTPPLASRVANAAARVSLPRQRLLRLPPCSRRYTENLFRTPPRIRSQPAAYVRNRRRSHLPAASTTRFRAVC</sequence>
<evidence type="ECO:0000256" key="1">
    <source>
        <dbReference type="SAM" id="MobiDB-lite"/>
    </source>
</evidence>
<evidence type="ECO:0000313" key="3">
    <source>
        <dbReference type="Proteomes" id="UP001362999"/>
    </source>
</evidence>
<proteinExistence type="predicted"/>
<gene>
    <name evidence="2" type="ORF">R3P38DRAFT_3183513</name>
</gene>
<name>A0AAW0C9L7_9AGAR</name>
<reference evidence="2 3" key="1">
    <citation type="journal article" date="2024" name="J Genomics">
        <title>Draft genome sequencing and assembly of Favolaschia claudopus CIRM-BRFM 2984 isolated from oak limbs.</title>
        <authorList>
            <person name="Navarro D."/>
            <person name="Drula E."/>
            <person name="Chaduli D."/>
            <person name="Cazenave R."/>
            <person name="Ahrendt S."/>
            <person name="Wang J."/>
            <person name="Lipzen A."/>
            <person name="Daum C."/>
            <person name="Barry K."/>
            <person name="Grigoriev I.V."/>
            <person name="Favel A."/>
            <person name="Rosso M.N."/>
            <person name="Martin F."/>
        </authorList>
    </citation>
    <scope>NUCLEOTIDE SEQUENCE [LARGE SCALE GENOMIC DNA]</scope>
    <source>
        <strain evidence="2 3">CIRM-BRFM 2984</strain>
    </source>
</reference>
<protein>
    <submittedName>
        <fullName evidence="2">Uncharacterized protein</fullName>
    </submittedName>
</protein>
<feature type="region of interest" description="Disordered" evidence="1">
    <location>
        <begin position="106"/>
        <end position="155"/>
    </location>
</feature>
<dbReference type="AlphaFoldDB" id="A0AAW0C9L7"/>
<evidence type="ECO:0000313" key="2">
    <source>
        <dbReference type="EMBL" id="KAK7035698.1"/>
    </source>
</evidence>
<feature type="compositionally biased region" description="Low complexity" evidence="1">
    <location>
        <begin position="1"/>
        <end position="19"/>
    </location>
</feature>